<evidence type="ECO:0000259" key="5">
    <source>
        <dbReference type="Pfam" id="PF03551"/>
    </source>
</evidence>
<dbReference type="GO" id="GO:0003941">
    <property type="term" value="F:L-serine ammonia-lyase activity"/>
    <property type="evidence" value="ECO:0007669"/>
    <property type="project" value="TreeGrafter"/>
</dbReference>
<comment type="cofactor">
    <cofactor evidence="1">
        <name>pyridoxal 5'-phosphate</name>
        <dbReference type="ChEBI" id="CHEBI:597326"/>
    </cofactor>
</comment>
<dbReference type="InterPro" id="IPR050147">
    <property type="entry name" value="Ser/Thr_Dehydratase"/>
</dbReference>
<feature type="domain" description="Tryptophan synthase beta chain-like PALP" evidence="4">
    <location>
        <begin position="5"/>
        <end position="212"/>
    </location>
</feature>
<dbReference type="PANTHER" id="PTHR48078">
    <property type="entry name" value="THREONINE DEHYDRATASE, MITOCHONDRIAL-RELATED"/>
    <property type="match status" value="1"/>
</dbReference>
<dbReference type="InterPro" id="IPR036390">
    <property type="entry name" value="WH_DNA-bd_sf"/>
</dbReference>
<dbReference type="InterPro" id="IPR011991">
    <property type="entry name" value="ArsR-like_HTH"/>
</dbReference>
<dbReference type="GO" id="GO:0004794">
    <property type="term" value="F:threonine deaminase activity"/>
    <property type="evidence" value="ECO:0007669"/>
    <property type="project" value="TreeGrafter"/>
</dbReference>
<dbReference type="SUPFAM" id="SSF53686">
    <property type="entry name" value="Tryptophan synthase beta subunit-like PLP-dependent enzymes"/>
    <property type="match status" value="1"/>
</dbReference>
<feature type="domain" description="Transcription regulator PadR N-terminal" evidence="5">
    <location>
        <begin position="254"/>
        <end position="326"/>
    </location>
</feature>
<evidence type="ECO:0000256" key="1">
    <source>
        <dbReference type="ARBA" id="ARBA00001933"/>
    </source>
</evidence>
<evidence type="ECO:0000313" key="6">
    <source>
        <dbReference type="EMBL" id="GAG54676.1"/>
    </source>
</evidence>
<proteinExistence type="predicted"/>
<dbReference type="AlphaFoldDB" id="X1A336"/>
<dbReference type="GO" id="GO:0006567">
    <property type="term" value="P:L-threonine catabolic process"/>
    <property type="evidence" value="ECO:0007669"/>
    <property type="project" value="TreeGrafter"/>
</dbReference>
<reference evidence="6" key="1">
    <citation type="journal article" date="2014" name="Front. Microbiol.">
        <title>High frequency of phylogenetically diverse reductive dehalogenase-homologous genes in deep subseafloor sedimentary metagenomes.</title>
        <authorList>
            <person name="Kawai M."/>
            <person name="Futagami T."/>
            <person name="Toyoda A."/>
            <person name="Takaki Y."/>
            <person name="Nishi S."/>
            <person name="Hori S."/>
            <person name="Arai W."/>
            <person name="Tsubouchi T."/>
            <person name="Morono Y."/>
            <person name="Uchiyama I."/>
            <person name="Ito T."/>
            <person name="Fujiyama A."/>
            <person name="Inagaki F."/>
            <person name="Takami H."/>
        </authorList>
    </citation>
    <scope>NUCLEOTIDE SEQUENCE</scope>
    <source>
        <strain evidence="6">Expedition CK06-06</strain>
    </source>
</reference>
<evidence type="ECO:0000256" key="2">
    <source>
        <dbReference type="ARBA" id="ARBA00022898"/>
    </source>
</evidence>
<evidence type="ECO:0000256" key="3">
    <source>
        <dbReference type="ARBA" id="ARBA00023239"/>
    </source>
</evidence>
<dbReference type="GO" id="GO:0009097">
    <property type="term" value="P:isoleucine biosynthetic process"/>
    <property type="evidence" value="ECO:0007669"/>
    <property type="project" value="TreeGrafter"/>
</dbReference>
<dbReference type="Gene3D" id="3.40.50.1100">
    <property type="match status" value="1"/>
</dbReference>
<dbReference type="SUPFAM" id="SSF46785">
    <property type="entry name" value="Winged helix' DNA-binding domain"/>
    <property type="match status" value="1"/>
</dbReference>
<dbReference type="InterPro" id="IPR036388">
    <property type="entry name" value="WH-like_DNA-bd_sf"/>
</dbReference>
<dbReference type="CDD" id="cd00090">
    <property type="entry name" value="HTH_ARSR"/>
    <property type="match status" value="1"/>
</dbReference>
<gene>
    <name evidence="6" type="ORF">S01H4_13310</name>
</gene>
<dbReference type="Gene3D" id="1.10.10.10">
    <property type="entry name" value="Winged helix-like DNA-binding domain superfamily/Winged helix DNA-binding domain"/>
    <property type="match status" value="1"/>
</dbReference>
<keyword evidence="3" id="KW-0456">Lyase</keyword>
<dbReference type="Pfam" id="PF03551">
    <property type="entry name" value="PadR"/>
    <property type="match status" value="1"/>
</dbReference>
<sequence length="335" mass="36917">MGKFYQILAYGANVTAVKNHEVALARADAEKHHSYVVKAYSSIFLEGVKTTVFEICEQLMWNAPDWILVPMGNGGHLSLIWKGLRELQEIGILEDIETRIVGIQSAGCAPIVEAYMSGSKTIIPTSSGATIALDIGVGNPSCGHTALRAIRESNGLALSVSDKDTLNAVSSIAKLEGVFVEPASATPVAALRQLLRSNEIDSSDSIVCVVTGMGLKYPEIARILIKGQSKLEQLLSRVEDRKFTTQIGRTKQQILQTLLEGESYGYGIWKNLKEEFGISIKIPSVYQHLSELRSTGLITQTRIESTFDNRKRTYYALTERGRRTIKQLRKLTSRS</sequence>
<name>X1A336_9ZZZZ</name>
<keyword evidence="2" id="KW-0663">Pyridoxal phosphate</keyword>
<dbReference type="GO" id="GO:0006565">
    <property type="term" value="P:L-serine catabolic process"/>
    <property type="evidence" value="ECO:0007669"/>
    <property type="project" value="TreeGrafter"/>
</dbReference>
<evidence type="ECO:0000259" key="4">
    <source>
        <dbReference type="Pfam" id="PF00291"/>
    </source>
</evidence>
<evidence type="ECO:0008006" key="7">
    <source>
        <dbReference type="Google" id="ProtNLM"/>
    </source>
</evidence>
<dbReference type="InterPro" id="IPR036052">
    <property type="entry name" value="TrpB-like_PALP_sf"/>
</dbReference>
<dbReference type="PANTHER" id="PTHR48078:SF6">
    <property type="entry name" value="L-THREONINE DEHYDRATASE CATABOLIC TDCB"/>
    <property type="match status" value="1"/>
</dbReference>
<comment type="caution">
    <text evidence="6">The sequence shown here is derived from an EMBL/GenBank/DDBJ whole genome shotgun (WGS) entry which is preliminary data.</text>
</comment>
<dbReference type="EMBL" id="BART01005870">
    <property type="protein sequence ID" value="GAG54676.1"/>
    <property type="molecule type" value="Genomic_DNA"/>
</dbReference>
<organism evidence="6">
    <name type="scientific">marine sediment metagenome</name>
    <dbReference type="NCBI Taxonomy" id="412755"/>
    <lineage>
        <taxon>unclassified sequences</taxon>
        <taxon>metagenomes</taxon>
        <taxon>ecological metagenomes</taxon>
    </lineage>
</organism>
<dbReference type="Pfam" id="PF00291">
    <property type="entry name" value="PALP"/>
    <property type="match status" value="1"/>
</dbReference>
<protein>
    <recommendedName>
        <fullName evidence="7">Tryptophan synthase beta chain-like PALP domain-containing protein</fullName>
    </recommendedName>
</protein>
<dbReference type="InterPro" id="IPR001926">
    <property type="entry name" value="TrpB-like_PALP"/>
</dbReference>
<accession>X1A336</accession>
<dbReference type="InterPro" id="IPR005149">
    <property type="entry name" value="Tscrpt_reg_PadR_N"/>
</dbReference>